<accession>A0AC61NR00</accession>
<reference evidence="1" key="1">
    <citation type="submission" date="2021-08" db="EMBL/GenBank/DDBJ databases">
        <title>Novel anaerobic bacterium isolated from sea squirt in East Sea, Republic of Korea.</title>
        <authorList>
            <person name="Nguyen T.H."/>
            <person name="Li Z."/>
            <person name="Lee Y.-J."/>
            <person name="Ko J."/>
            <person name="Kim S.-G."/>
        </authorList>
    </citation>
    <scope>NUCLEOTIDE SEQUENCE</scope>
    <source>
        <strain evidence="1">KCTC 25031</strain>
    </source>
</reference>
<dbReference type="EMBL" id="CP081303">
    <property type="protein sequence ID" value="QZE13899.1"/>
    <property type="molecule type" value="Genomic_DNA"/>
</dbReference>
<evidence type="ECO:0000313" key="2">
    <source>
        <dbReference type="Proteomes" id="UP000826212"/>
    </source>
</evidence>
<gene>
    <name evidence="1" type="ORF">K4L44_15325</name>
</gene>
<organism evidence="1 2">
    <name type="scientific">Halosquirtibacter laminarini</name>
    <dbReference type="NCBI Taxonomy" id="3374600"/>
    <lineage>
        <taxon>Bacteria</taxon>
        <taxon>Pseudomonadati</taxon>
        <taxon>Bacteroidota</taxon>
        <taxon>Bacteroidia</taxon>
        <taxon>Marinilabiliales</taxon>
        <taxon>Prolixibacteraceae</taxon>
        <taxon>Halosquirtibacter</taxon>
    </lineage>
</organism>
<evidence type="ECO:0000313" key="1">
    <source>
        <dbReference type="EMBL" id="QZE13899.1"/>
    </source>
</evidence>
<keyword evidence="2" id="KW-1185">Reference proteome</keyword>
<protein>
    <submittedName>
        <fullName evidence="1">VTT domain-containing protein</fullName>
    </submittedName>
</protein>
<sequence length="154" mass="17232">MSKYNIFAKYMDLTTLGLLGLFISAFLAGTIVPFSSEVVLSALILNGYDMYTAIIVATIGNFIGGQTTYYTGYIGKWSWVEKYFRIRKEKIINAQKRFEKWGPISASLSFIPGLGNAIVLGLGFLKIKPKTCALYMLLGKVARYIIWAYITLLV</sequence>
<name>A0AC61NR00_9BACT</name>
<proteinExistence type="predicted"/>
<dbReference type="Proteomes" id="UP000826212">
    <property type="component" value="Chromosome"/>
</dbReference>